<dbReference type="GO" id="GO:0006152">
    <property type="term" value="P:purine nucleoside catabolic process"/>
    <property type="evidence" value="ECO:0007669"/>
    <property type="project" value="TreeGrafter"/>
</dbReference>
<dbReference type="EMBL" id="BONJ01000007">
    <property type="protein sequence ID" value="GIG13641.1"/>
    <property type="molecule type" value="Genomic_DNA"/>
</dbReference>
<dbReference type="CDD" id="cd01285">
    <property type="entry name" value="nucleoside_deaminase"/>
    <property type="match status" value="1"/>
</dbReference>
<name>A0A8J3LEF8_9ACTN</name>
<evidence type="ECO:0000313" key="3">
    <source>
        <dbReference type="Proteomes" id="UP000660339"/>
    </source>
</evidence>
<feature type="domain" description="CMP/dCMP-type deaminase" evidence="1">
    <location>
        <begin position="38"/>
        <end position="152"/>
    </location>
</feature>
<dbReference type="AlphaFoldDB" id="A0A8J3LEF8"/>
<dbReference type="InterPro" id="IPR002125">
    <property type="entry name" value="CMP_dCMP_dom"/>
</dbReference>
<dbReference type="GO" id="GO:0047974">
    <property type="term" value="F:guanosine deaminase activity"/>
    <property type="evidence" value="ECO:0007669"/>
    <property type="project" value="TreeGrafter"/>
</dbReference>
<comment type="caution">
    <text evidence="2">The sequence shown here is derived from an EMBL/GenBank/DDBJ whole genome shotgun (WGS) entry which is preliminary data.</text>
</comment>
<dbReference type="PANTHER" id="PTHR11079">
    <property type="entry name" value="CYTOSINE DEAMINASE FAMILY MEMBER"/>
    <property type="match status" value="1"/>
</dbReference>
<protein>
    <submittedName>
        <fullName evidence="2">tRNA-specific adenosine deaminase</fullName>
    </submittedName>
</protein>
<proteinExistence type="predicted"/>
<dbReference type="Pfam" id="PF00383">
    <property type="entry name" value="dCMP_cyt_deam_1"/>
    <property type="match status" value="1"/>
</dbReference>
<keyword evidence="3" id="KW-1185">Reference proteome</keyword>
<dbReference type="SUPFAM" id="SSF53927">
    <property type="entry name" value="Cytidine deaminase-like"/>
    <property type="match status" value="1"/>
</dbReference>
<sequence length="195" mass="21317">MSPNYQALWSRAADPRGLTFYSGPVAAEPLASVDMSDEEAERWLALAVKFAVANVESGGGGPFASIIVRGGEVIGRGVNRVIRDLDPTAHSEIVAIRAACRQALHFRLPGAVLVSTCELCPMCLTAALWADVGRIVYAVDRYEAAAAGFPQVELYDLFEDPQHLWSVPVRKISIAQAQDPFEAWRRTKPQRQARP</sequence>
<dbReference type="PROSITE" id="PS51747">
    <property type="entry name" value="CYT_DCMP_DEAMINASES_2"/>
    <property type="match status" value="1"/>
</dbReference>
<dbReference type="Gene3D" id="3.40.140.10">
    <property type="entry name" value="Cytidine Deaminase, domain 2"/>
    <property type="match status" value="1"/>
</dbReference>
<accession>A0A8J3LEF8</accession>
<gene>
    <name evidence="2" type="primary">guaD</name>
    <name evidence="2" type="ORF">Cme02nite_19730</name>
</gene>
<evidence type="ECO:0000259" key="1">
    <source>
        <dbReference type="PROSITE" id="PS51747"/>
    </source>
</evidence>
<dbReference type="Proteomes" id="UP000660339">
    <property type="component" value="Unassembled WGS sequence"/>
</dbReference>
<dbReference type="PANTHER" id="PTHR11079:SF161">
    <property type="entry name" value="CMP_DCMP-TYPE DEAMINASE DOMAIN-CONTAINING PROTEIN"/>
    <property type="match status" value="1"/>
</dbReference>
<evidence type="ECO:0000313" key="2">
    <source>
        <dbReference type="EMBL" id="GIG13641.1"/>
    </source>
</evidence>
<reference evidence="2" key="1">
    <citation type="submission" date="2021-01" db="EMBL/GenBank/DDBJ databases">
        <title>Whole genome shotgun sequence of Catellatospora methionotrophica NBRC 14553.</title>
        <authorList>
            <person name="Komaki H."/>
            <person name="Tamura T."/>
        </authorList>
    </citation>
    <scope>NUCLEOTIDE SEQUENCE</scope>
    <source>
        <strain evidence="2">NBRC 14553</strain>
    </source>
</reference>
<organism evidence="2 3">
    <name type="scientific">Catellatospora methionotrophica</name>
    <dbReference type="NCBI Taxonomy" id="121620"/>
    <lineage>
        <taxon>Bacteria</taxon>
        <taxon>Bacillati</taxon>
        <taxon>Actinomycetota</taxon>
        <taxon>Actinomycetes</taxon>
        <taxon>Micromonosporales</taxon>
        <taxon>Micromonosporaceae</taxon>
        <taxon>Catellatospora</taxon>
    </lineage>
</organism>
<dbReference type="InterPro" id="IPR016193">
    <property type="entry name" value="Cytidine_deaminase-like"/>
</dbReference>